<accession>A0A0Q0QTF0</accession>
<organism evidence="1 2">
    <name type="scientific">Rhodobacter capsulatus</name>
    <name type="common">Rhodopseudomonas capsulata</name>
    <dbReference type="NCBI Taxonomy" id="1061"/>
    <lineage>
        <taxon>Bacteria</taxon>
        <taxon>Pseudomonadati</taxon>
        <taxon>Pseudomonadota</taxon>
        <taxon>Alphaproteobacteria</taxon>
        <taxon>Rhodobacterales</taxon>
        <taxon>Rhodobacter group</taxon>
        <taxon>Rhodobacter</taxon>
    </lineage>
</organism>
<dbReference type="RefSeq" id="WP_055212986.1">
    <property type="nucleotide sequence ID" value="NZ_CP061202.1"/>
</dbReference>
<dbReference type="EMBL" id="FNAY01000015">
    <property type="protein sequence ID" value="SDF69798.1"/>
    <property type="molecule type" value="Genomic_DNA"/>
</dbReference>
<sequence>MSTTRPSNDTGAALTLYLIAIAIFAVIVASYLIGGLGGLITCGVGLTAVVMVTMAISARN</sequence>
<dbReference type="AlphaFoldDB" id="A0A0Q0QTF0"/>
<evidence type="ECO:0000313" key="2">
    <source>
        <dbReference type="Proteomes" id="UP000183812"/>
    </source>
</evidence>
<evidence type="ECO:0000313" key="1">
    <source>
        <dbReference type="EMBL" id="SDF69798.1"/>
    </source>
</evidence>
<dbReference type="Proteomes" id="UP000183812">
    <property type="component" value="Unassembled WGS sequence"/>
</dbReference>
<protein>
    <submittedName>
        <fullName evidence="1">Uncharacterized protein</fullName>
    </submittedName>
</protein>
<name>A0A0Q0QTF0_RHOCA</name>
<proteinExistence type="predicted"/>
<gene>
    <name evidence="1" type="ORF">SAMN04244550_02678</name>
</gene>
<reference evidence="1 2" key="1">
    <citation type="submission" date="2016-10" db="EMBL/GenBank/DDBJ databases">
        <authorList>
            <person name="de Groot N.N."/>
        </authorList>
    </citation>
    <scope>NUCLEOTIDE SEQUENCE [LARGE SCALE GENOMIC DNA]</scope>
    <source>
        <strain evidence="2">DSM 938 / 37b4</strain>
    </source>
</reference>